<dbReference type="PANTHER" id="PTHR46387:SF40">
    <property type="entry name" value="POLYNUCLEOTIDYL TRANSFERASE, RIBONUCLEASE H-LIKE SUPERFAMILY PROTEIN"/>
    <property type="match status" value="1"/>
</dbReference>
<gene>
    <name evidence="2" type="ORF">RHGRI_022922</name>
</gene>
<comment type="caution">
    <text evidence="2">The sequence shown here is derived from an EMBL/GenBank/DDBJ whole genome shotgun (WGS) entry which is preliminary data.</text>
</comment>
<dbReference type="EMBL" id="JACTNZ010000008">
    <property type="protein sequence ID" value="KAG5534968.1"/>
    <property type="molecule type" value="Genomic_DNA"/>
</dbReference>
<dbReference type="PROSITE" id="PS50879">
    <property type="entry name" value="RNASE_H_1"/>
    <property type="match status" value="1"/>
</dbReference>
<dbReference type="GO" id="GO:0003676">
    <property type="term" value="F:nucleic acid binding"/>
    <property type="evidence" value="ECO:0007669"/>
    <property type="project" value="InterPro"/>
</dbReference>
<dbReference type="Gene3D" id="3.30.420.10">
    <property type="entry name" value="Ribonuclease H-like superfamily/Ribonuclease H"/>
    <property type="match status" value="1"/>
</dbReference>
<name>A0AAV6J2X0_9ERIC</name>
<dbReference type="Gene3D" id="3.40.970.10">
    <property type="entry name" value="Ribonuclease H1, N-terminal domain"/>
    <property type="match status" value="1"/>
</dbReference>
<dbReference type="Proteomes" id="UP000823749">
    <property type="component" value="Chromosome 8"/>
</dbReference>
<feature type="domain" description="RNase H type-1" evidence="1">
    <location>
        <begin position="159"/>
        <end position="313"/>
    </location>
</feature>
<proteinExistence type="predicted"/>
<dbReference type="InterPro" id="IPR002156">
    <property type="entry name" value="RNaseH_domain"/>
</dbReference>
<dbReference type="CDD" id="cd09279">
    <property type="entry name" value="RNase_HI_like"/>
    <property type="match status" value="1"/>
</dbReference>
<dbReference type="PANTHER" id="PTHR46387">
    <property type="entry name" value="POLYNUCLEOTIDYL TRANSFERASE, RIBONUCLEASE H-LIKE SUPERFAMILY PROTEIN"/>
    <property type="match status" value="1"/>
</dbReference>
<dbReference type="AlphaFoldDB" id="A0AAV6J2X0"/>
<sequence>MDREKDAFYVVKKGDIIGVYKCLNDCQALLGSSVCDPSVSVFKGYGLPKEAEDYLVSNGLKNAVYSVAATDVEDRLFGQLSVCPFQQPPSSKGKALDQLISEKRLQRKEVVPTSIPVTPQSKHAVFQNIIQVPSGSSISIPSAISLVVNSFANSQICQAQGFCTLEFDGASKGNPGLAGAGAVLRVEGGSGSGSRVCRLREGVGIATNNVAEYRALLLGLNYALQKGYKHIRVQGDSKLVVMQFLSSHLVLFLWIDNVLVLQVQGLWKLKNQNMADLCKVAKELKDRFLSFEIRHVERDLNSAADVQANLAIHLKNGEVQEEWETK</sequence>
<protein>
    <recommendedName>
        <fullName evidence="1">RNase H type-1 domain-containing protein</fullName>
    </recommendedName>
</protein>
<evidence type="ECO:0000313" key="2">
    <source>
        <dbReference type="EMBL" id="KAG5534968.1"/>
    </source>
</evidence>
<dbReference type="GO" id="GO:0004523">
    <property type="term" value="F:RNA-DNA hybrid ribonuclease activity"/>
    <property type="evidence" value="ECO:0007669"/>
    <property type="project" value="InterPro"/>
</dbReference>
<reference evidence="2" key="1">
    <citation type="submission" date="2020-08" db="EMBL/GenBank/DDBJ databases">
        <title>Plant Genome Project.</title>
        <authorList>
            <person name="Zhang R.-G."/>
        </authorList>
    </citation>
    <scope>NUCLEOTIDE SEQUENCE</scope>
    <source>
        <strain evidence="2">WSP0</strain>
        <tissue evidence="2">Leaf</tissue>
    </source>
</reference>
<dbReference type="Pfam" id="PF13456">
    <property type="entry name" value="RVT_3"/>
    <property type="match status" value="2"/>
</dbReference>
<organism evidence="2 3">
    <name type="scientific">Rhododendron griersonianum</name>
    <dbReference type="NCBI Taxonomy" id="479676"/>
    <lineage>
        <taxon>Eukaryota</taxon>
        <taxon>Viridiplantae</taxon>
        <taxon>Streptophyta</taxon>
        <taxon>Embryophyta</taxon>
        <taxon>Tracheophyta</taxon>
        <taxon>Spermatophyta</taxon>
        <taxon>Magnoliopsida</taxon>
        <taxon>eudicotyledons</taxon>
        <taxon>Gunneridae</taxon>
        <taxon>Pentapetalae</taxon>
        <taxon>asterids</taxon>
        <taxon>Ericales</taxon>
        <taxon>Ericaceae</taxon>
        <taxon>Ericoideae</taxon>
        <taxon>Rhodoreae</taxon>
        <taxon>Rhododendron</taxon>
    </lineage>
</organism>
<dbReference type="InterPro" id="IPR037056">
    <property type="entry name" value="RNase_H1_N_sf"/>
</dbReference>
<dbReference type="FunFam" id="3.30.420.10:FF:000076">
    <property type="entry name" value="RBR-type E3 ubiquitin transferase"/>
    <property type="match status" value="1"/>
</dbReference>
<evidence type="ECO:0000259" key="1">
    <source>
        <dbReference type="PROSITE" id="PS50879"/>
    </source>
</evidence>
<evidence type="ECO:0000313" key="3">
    <source>
        <dbReference type="Proteomes" id="UP000823749"/>
    </source>
</evidence>
<dbReference type="InterPro" id="IPR012337">
    <property type="entry name" value="RNaseH-like_sf"/>
</dbReference>
<accession>A0AAV6J2X0</accession>
<dbReference type="SUPFAM" id="SSF53098">
    <property type="entry name" value="Ribonuclease H-like"/>
    <property type="match status" value="1"/>
</dbReference>
<keyword evidence="3" id="KW-1185">Reference proteome</keyword>
<dbReference type="InterPro" id="IPR036397">
    <property type="entry name" value="RNaseH_sf"/>
</dbReference>